<evidence type="ECO:0000313" key="2">
    <source>
        <dbReference type="Proteomes" id="UP001152320"/>
    </source>
</evidence>
<evidence type="ECO:0008006" key="3">
    <source>
        <dbReference type="Google" id="ProtNLM"/>
    </source>
</evidence>
<dbReference type="PANTHER" id="PTHR21301">
    <property type="entry name" value="REVERSE TRANSCRIPTASE"/>
    <property type="match status" value="1"/>
</dbReference>
<reference evidence="1" key="1">
    <citation type="submission" date="2021-10" db="EMBL/GenBank/DDBJ databases">
        <title>Tropical sea cucumber genome reveals ecological adaptation and Cuvierian tubules defense mechanism.</title>
        <authorList>
            <person name="Chen T."/>
        </authorList>
    </citation>
    <scope>NUCLEOTIDE SEQUENCE</scope>
    <source>
        <strain evidence="1">Nanhai2018</strain>
        <tissue evidence="1">Muscle</tissue>
    </source>
</reference>
<dbReference type="AlphaFoldDB" id="A0A9Q1HA57"/>
<gene>
    <name evidence="1" type="ORF">HOLleu_16120</name>
</gene>
<proteinExistence type="predicted"/>
<name>A0A9Q1HA57_HOLLE</name>
<organism evidence="1 2">
    <name type="scientific">Holothuria leucospilota</name>
    <name type="common">Black long sea cucumber</name>
    <name type="synonym">Mertensiothuria leucospilota</name>
    <dbReference type="NCBI Taxonomy" id="206669"/>
    <lineage>
        <taxon>Eukaryota</taxon>
        <taxon>Metazoa</taxon>
        <taxon>Echinodermata</taxon>
        <taxon>Eleutherozoa</taxon>
        <taxon>Echinozoa</taxon>
        <taxon>Holothuroidea</taxon>
        <taxon>Aspidochirotacea</taxon>
        <taxon>Aspidochirotida</taxon>
        <taxon>Holothuriidae</taxon>
        <taxon>Holothuria</taxon>
    </lineage>
</organism>
<keyword evidence="2" id="KW-1185">Reference proteome</keyword>
<sequence>MLREGDIEEKTAEYLVTNDVRASRFYTLPKTHKAKDEKGHLKIRPVIWGNGSPIERLSEFVDFFINPEMQKLDSFIKYTRDFLKVIYSINQKGPLDSKVAMFTIDVKAMFPNIPQHLGIEGARRALKTRLTKIPSTENLIECIRICLEENHFEFYNEFYTLIHGGTSIGPKMAPAYACLGMGLVEEKLWEESTVKPTEWCRFIDDIWGLWPHGKDSFISFMQILNNLYPNESEFSYVFDYKTITFLDVCIKRTGQGYLDNDLYVKPSFKNLYLHYDSYHSRHTLDRLWSGFTYQIHLLIGKGSSKKFRDFRT</sequence>
<protein>
    <recommendedName>
        <fullName evidence="3">Reverse transcriptase domain-containing protein</fullName>
    </recommendedName>
</protein>
<evidence type="ECO:0000313" key="1">
    <source>
        <dbReference type="EMBL" id="KAJ8038639.1"/>
    </source>
</evidence>
<dbReference type="Proteomes" id="UP001152320">
    <property type="component" value="Chromosome 7"/>
</dbReference>
<dbReference type="PANTHER" id="PTHR21301:SF10">
    <property type="entry name" value="REVERSE TRANSCRIPTASE DOMAIN-CONTAINING PROTEIN"/>
    <property type="match status" value="1"/>
</dbReference>
<accession>A0A9Q1HA57</accession>
<comment type="caution">
    <text evidence="1">The sequence shown here is derived from an EMBL/GenBank/DDBJ whole genome shotgun (WGS) entry which is preliminary data.</text>
</comment>
<dbReference type="EMBL" id="JAIZAY010000007">
    <property type="protein sequence ID" value="KAJ8038639.1"/>
    <property type="molecule type" value="Genomic_DNA"/>
</dbReference>